<dbReference type="PIRSF" id="PIRSF037595">
    <property type="entry name" value="Toll-like_receptor"/>
    <property type="match status" value="1"/>
</dbReference>
<evidence type="ECO:0000256" key="5">
    <source>
        <dbReference type="ARBA" id="ARBA00022692"/>
    </source>
</evidence>
<evidence type="ECO:0000256" key="11">
    <source>
        <dbReference type="ARBA" id="ARBA00023170"/>
    </source>
</evidence>
<evidence type="ECO:0000256" key="3">
    <source>
        <dbReference type="ARBA" id="ARBA00022588"/>
    </source>
</evidence>
<accession>A0A3Q3DUY8</accession>
<dbReference type="PROSITE" id="PS51450">
    <property type="entry name" value="LRR"/>
    <property type="match status" value="1"/>
</dbReference>
<keyword evidence="13" id="KW-0395">Inflammatory response</keyword>
<dbReference type="InterPro" id="IPR032675">
    <property type="entry name" value="LRR_dom_sf"/>
</dbReference>
<dbReference type="Gene3D" id="3.40.50.10140">
    <property type="entry name" value="Toll/interleukin-1 receptor homology (TIR) domain"/>
    <property type="match status" value="1"/>
</dbReference>
<evidence type="ECO:0000313" key="18">
    <source>
        <dbReference type="Ensembl" id="ENSHCOP00000021195.1"/>
    </source>
</evidence>
<dbReference type="GO" id="GO:0004888">
    <property type="term" value="F:transmembrane signaling receptor activity"/>
    <property type="evidence" value="ECO:0007669"/>
    <property type="project" value="InterPro"/>
</dbReference>
<dbReference type="InterPro" id="IPR035897">
    <property type="entry name" value="Toll_tir_struct_dom_sf"/>
</dbReference>
<dbReference type="SUPFAM" id="SSF52058">
    <property type="entry name" value="L domain-like"/>
    <property type="match status" value="2"/>
</dbReference>
<keyword evidence="5 15" id="KW-0812">Transmembrane</keyword>
<evidence type="ECO:0000256" key="12">
    <source>
        <dbReference type="ARBA" id="ARBA00023180"/>
    </source>
</evidence>
<dbReference type="Proteomes" id="UP000264820">
    <property type="component" value="Unplaced"/>
</dbReference>
<proteinExistence type="inferred from homology"/>
<keyword evidence="4" id="KW-0433">Leucine-rich repeat</keyword>
<feature type="domain" description="TIR" evidence="17">
    <location>
        <begin position="705"/>
        <end position="850"/>
    </location>
</feature>
<dbReference type="Gene3D" id="3.80.10.10">
    <property type="entry name" value="Ribonuclease Inhibitor"/>
    <property type="match status" value="3"/>
</dbReference>
<dbReference type="SMART" id="SM00082">
    <property type="entry name" value="LRRCT"/>
    <property type="match status" value="1"/>
</dbReference>
<sequence>MWTLALQLVIIGVNARVVTCYPACKIYGLRAACQGQNHRWVPALPPNITGLYLEMNKIPEINSTSLRNLEQLLELDLGKQYVTLVIRNDAFLGQRRLLRLVLGDNAGLQLEPRAFTGMVSLKSLFMDHCGLTEAVLARNYLEPLLSLEGLNLFGNRLRKLKPGLFFRNLSKLTEINLKLNRIEQLCEEDLVGFRGKYFTYFNLDSNHLYEMAAADFDWERCGNPFRGMAFEILDLASNGFNASATQRFLKAMQGTPIAHLIYSGHLGKGFSHDNLPDPDRHTFEGLAGSAIRIFDASRNRIFALRRAVFSPLTSAIIIDVSQNKINQINEQAFGGVQGNLRLLNLSFNILGEVYSQTFSNLTELRVLDLSFNNIGVLGYQAFQGLPKLRALYMTGNSLRTLGSPAPLPNLEFLLLGDNRLTDLYNIGELSVNPLHVDVTDNRLTNLEDVYLILAQFKQLQNVFFGGNFIKWCTLGRNSSIPLNHSVQVLDLHDSSLQLIWAEGTCLDVFNHLENLLGLNLSFNYIKSLPQGIFGGLRSVVEIDLSSNALTHLRPNVFPDSLRNLHLSNNFLAYPDPTAFDSLLLLSLWGNRFYCDCHLESFLKWMNATNVTLVGPEDYRCELPVTQYDLPLLNYSRIIEPCKVDDELAVRELQFALFISSTLLILTVTLCGIAYARLRGRIYILYKKVVGRVLEGPEAPPPLREAQYDVYLCFSNTDYVWVEAALLKKLDNKFSEENILHCCFEARDFLPGQDHLSNIRDAIWSSRKTVCVVSKEFLRDGWCLEAFTLAQGRMLNELQNVLIMLVVGKVAHYQLMKYNAVRAFVQRREYLCWPEDPQDLEWFYERLVSKILKDGEVKTLDKGAAKPDIPPGNDIQLENIEAQQ</sequence>
<keyword evidence="10 15" id="KW-0472">Membrane</keyword>
<dbReference type="InterPro" id="IPR000483">
    <property type="entry name" value="Cys-rich_flank_reg_C"/>
</dbReference>
<keyword evidence="19" id="KW-1185">Reference proteome</keyword>
<protein>
    <submittedName>
        <fullName evidence="18">Toll like receptor 5</fullName>
    </submittedName>
</protein>
<dbReference type="InterPro" id="IPR003591">
    <property type="entry name" value="Leu-rich_rpt_typical-subtyp"/>
</dbReference>
<dbReference type="RefSeq" id="XP_019751783.1">
    <property type="nucleotide sequence ID" value="XM_019896224.1"/>
</dbReference>
<dbReference type="Ensembl" id="ENSHCOT00000004265.1">
    <property type="protein sequence ID" value="ENSHCOP00000021195.1"/>
    <property type="gene ID" value="ENSHCOG00000007892.1"/>
</dbReference>
<evidence type="ECO:0000256" key="4">
    <source>
        <dbReference type="ARBA" id="ARBA00022614"/>
    </source>
</evidence>
<evidence type="ECO:0000256" key="2">
    <source>
        <dbReference type="ARBA" id="ARBA00009634"/>
    </source>
</evidence>
<dbReference type="GeneTree" id="ENSGT00940000162464"/>
<keyword evidence="12" id="KW-0325">Glycoprotein</keyword>
<dbReference type="GO" id="GO:0002224">
    <property type="term" value="P:toll-like receptor signaling pathway"/>
    <property type="evidence" value="ECO:0007669"/>
    <property type="project" value="InterPro"/>
</dbReference>
<dbReference type="GeneID" id="109531751"/>
<keyword evidence="7" id="KW-0677">Repeat</keyword>
<reference evidence="18" key="1">
    <citation type="submission" date="2025-08" db="UniProtKB">
        <authorList>
            <consortium name="Ensembl"/>
        </authorList>
    </citation>
    <scope>IDENTIFICATION</scope>
</reference>
<evidence type="ECO:0000256" key="14">
    <source>
        <dbReference type="SAM" id="MobiDB-lite"/>
    </source>
</evidence>
<evidence type="ECO:0000256" key="8">
    <source>
        <dbReference type="ARBA" id="ARBA00022859"/>
    </source>
</evidence>
<dbReference type="PANTHER" id="PTHR24365">
    <property type="entry name" value="TOLL-LIKE RECEPTOR"/>
    <property type="match status" value="1"/>
</dbReference>
<feature type="chain" id="PRO_5018720545" evidence="16">
    <location>
        <begin position="21"/>
        <end position="883"/>
    </location>
</feature>
<keyword evidence="11" id="KW-0675">Receptor</keyword>
<dbReference type="OrthoDB" id="6160824at2759"/>
<keyword evidence="3" id="KW-0399">Innate immunity</keyword>
<dbReference type="PANTHER" id="PTHR24365:SF525">
    <property type="entry name" value="TOLL-LIKE RECEPTOR 5"/>
    <property type="match status" value="1"/>
</dbReference>
<dbReference type="PROSITE" id="PS50104">
    <property type="entry name" value="TIR"/>
    <property type="match status" value="1"/>
</dbReference>
<dbReference type="Pfam" id="PF13855">
    <property type="entry name" value="LRR_8"/>
    <property type="match status" value="3"/>
</dbReference>
<organism evidence="18 19">
    <name type="scientific">Hippocampus comes</name>
    <name type="common">Tiger tail seahorse</name>
    <dbReference type="NCBI Taxonomy" id="109280"/>
    <lineage>
        <taxon>Eukaryota</taxon>
        <taxon>Metazoa</taxon>
        <taxon>Chordata</taxon>
        <taxon>Craniata</taxon>
        <taxon>Vertebrata</taxon>
        <taxon>Euteleostomi</taxon>
        <taxon>Actinopterygii</taxon>
        <taxon>Neopterygii</taxon>
        <taxon>Teleostei</taxon>
        <taxon>Neoteleostei</taxon>
        <taxon>Acanthomorphata</taxon>
        <taxon>Syngnathiaria</taxon>
        <taxon>Syngnathiformes</taxon>
        <taxon>Syngnathoidei</taxon>
        <taxon>Syngnathidae</taxon>
        <taxon>Hippocampus</taxon>
    </lineage>
</organism>
<keyword evidence="8" id="KW-0391">Immunity</keyword>
<feature type="region of interest" description="Disordered" evidence="14">
    <location>
        <begin position="861"/>
        <end position="883"/>
    </location>
</feature>
<dbReference type="SUPFAM" id="SSF52200">
    <property type="entry name" value="Toll/Interleukin receptor TIR domain"/>
    <property type="match status" value="1"/>
</dbReference>
<dbReference type="InterPro" id="IPR001611">
    <property type="entry name" value="Leu-rich_rpt"/>
</dbReference>
<dbReference type="GO" id="GO:0045087">
    <property type="term" value="P:innate immune response"/>
    <property type="evidence" value="ECO:0007669"/>
    <property type="project" value="UniProtKB-KW"/>
</dbReference>
<evidence type="ECO:0000256" key="7">
    <source>
        <dbReference type="ARBA" id="ARBA00022737"/>
    </source>
</evidence>
<evidence type="ECO:0000256" key="13">
    <source>
        <dbReference type="ARBA" id="ARBA00023198"/>
    </source>
</evidence>
<dbReference type="FunFam" id="3.40.50.10140:FF:000001">
    <property type="entry name" value="Toll-like receptor 2"/>
    <property type="match status" value="1"/>
</dbReference>
<evidence type="ECO:0000259" key="17">
    <source>
        <dbReference type="PROSITE" id="PS50104"/>
    </source>
</evidence>
<dbReference type="AlphaFoldDB" id="A0A3Q3DUY8"/>
<evidence type="ECO:0000256" key="15">
    <source>
        <dbReference type="SAM" id="Phobius"/>
    </source>
</evidence>
<reference evidence="18" key="2">
    <citation type="submission" date="2025-09" db="UniProtKB">
        <authorList>
            <consortium name="Ensembl"/>
        </authorList>
    </citation>
    <scope>IDENTIFICATION</scope>
</reference>
<keyword evidence="9 15" id="KW-1133">Transmembrane helix</keyword>
<dbReference type="InterPro" id="IPR017241">
    <property type="entry name" value="Toll-like_receptor"/>
</dbReference>
<dbReference type="KEGG" id="hcq:109531751"/>
<dbReference type="GO" id="GO:0005886">
    <property type="term" value="C:plasma membrane"/>
    <property type="evidence" value="ECO:0007669"/>
    <property type="project" value="TreeGrafter"/>
</dbReference>
<dbReference type="SMART" id="SM00255">
    <property type="entry name" value="TIR"/>
    <property type="match status" value="1"/>
</dbReference>
<dbReference type="Pfam" id="PF01582">
    <property type="entry name" value="TIR"/>
    <property type="match status" value="1"/>
</dbReference>
<feature type="transmembrane region" description="Helical" evidence="15">
    <location>
        <begin position="654"/>
        <end position="677"/>
    </location>
</feature>
<evidence type="ECO:0000256" key="1">
    <source>
        <dbReference type="ARBA" id="ARBA00004479"/>
    </source>
</evidence>
<feature type="signal peptide" evidence="16">
    <location>
        <begin position="1"/>
        <end position="20"/>
    </location>
</feature>
<evidence type="ECO:0000256" key="10">
    <source>
        <dbReference type="ARBA" id="ARBA00023136"/>
    </source>
</evidence>
<dbReference type="GO" id="GO:0006954">
    <property type="term" value="P:inflammatory response"/>
    <property type="evidence" value="ECO:0007669"/>
    <property type="project" value="UniProtKB-KW"/>
</dbReference>
<dbReference type="FunFam" id="3.80.10.10:FF:000306">
    <property type="entry name" value="Toll-like receptor 5"/>
    <property type="match status" value="1"/>
</dbReference>
<name>A0A3Q3DUY8_HIPCM</name>
<keyword evidence="6 16" id="KW-0732">Signal</keyword>
<evidence type="ECO:0000256" key="6">
    <source>
        <dbReference type="ARBA" id="ARBA00022729"/>
    </source>
</evidence>
<dbReference type="InterPro" id="IPR000157">
    <property type="entry name" value="TIR_dom"/>
</dbReference>
<dbReference type="STRING" id="109280.ENSHCOP00000021195"/>
<evidence type="ECO:0000256" key="16">
    <source>
        <dbReference type="SAM" id="SignalP"/>
    </source>
</evidence>
<evidence type="ECO:0000313" key="19">
    <source>
        <dbReference type="Proteomes" id="UP000264820"/>
    </source>
</evidence>
<comment type="subcellular location">
    <subcellularLocation>
        <location evidence="1">Membrane</location>
        <topology evidence="1">Single-pass type I membrane protein</topology>
    </subcellularLocation>
</comment>
<evidence type="ECO:0000256" key="9">
    <source>
        <dbReference type="ARBA" id="ARBA00022989"/>
    </source>
</evidence>
<comment type="similarity">
    <text evidence="2">Belongs to the Toll-like receptor family.</text>
</comment>
<dbReference type="SMART" id="SM00369">
    <property type="entry name" value="LRR_TYP"/>
    <property type="match status" value="10"/>
</dbReference>